<accession>A0A6N8FJG6</accession>
<feature type="region of interest" description="Disordered" evidence="6">
    <location>
        <begin position="203"/>
        <end position="229"/>
    </location>
</feature>
<gene>
    <name evidence="8" type="ORF">GMD78_15425</name>
</gene>
<dbReference type="InterPro" id="IPR000962">
    <property type="entry name" value="Znf_DskA_TraR"/>
</dbReference>
<protein>
    <submittedName>
        <fullName evidence="8">YteA family sporulation protein</fullName>
    </submittedName>
</protein>
<dbReference type="InterPro" id="IPR037187">
    <property type="entry name" value="DnaK_N"/>
</dbReference>
<dbReference type="Pfam" id="PF01258">
    <property type="entry name" value="zf-dskA_traR"/>
    <property type="match status" value="1"/>
</dbReference>
<keyword evidence="1" id="KW-0479">Metal-binding</keyword>
<evidence type="ECO:0000256" key="1">
    <source>
        <dbReference type="ARBA" id="ARBA00022723"/>
    </source>
</evidence>
<feature type="zinc finger region" description="dksA C4-type" evidence="4">
    <location>
        <begin position="92"/>
        <end position="116"/>
    </location>
</feature>
<evidence type="ECO:0000256" key="5">
    <source>
        <dbReference type="SAM" id="Coils"/>
    </source>
</evidence>
<dbReference type="InterPro" id="IPR014240">
    <property type="entry name" value="YteA"/>
</dbReference>
<dbReference type="SUPFAM" id="SSF109635">
    <property type="entry name" value="DnaK suppressor protein DksA, alpha-hairpin domain"/>
    <property type="match status" value="1"/>
</dbReference>
<dbReference type="Proteomes" id="UP000469125">
    <property type="component" value="Unassembled WGS sequence"/>
</dbReference>
<evidence type="ECO:0000256" key="3">
    <source>
        <dbReference type="ARBA" id="ARBA00022833"/>
    </source>
</evidence>
<evidence type="ECO:0000256" key="2">
    <source>
        <dbReference type="ARBA" id="ARBA00022771"/>
    </source>
</evidence>
<dbReference type="GO" id="GO:0008270">
    <property type="term" value="F:zinc ion binding"/>
    <property type="evidence" value="ECO:0007669"/>
    <property type="project" value="UniProtKB-KW"/>
</dbReference>
<name>A0A6N8FJG6_9BACI</name>
<dbReference type="PROSITE" id="PS51128">
    <property type="entry name" value="ZF_DKSA_2"/>
    <property type="match status" value="1"/>
</dbReference>
<dbReference type="EMBL" id="WOCA01000014">
    <property type="protein sequence ID" value="MUK89760.1"/>
    <property type="molecule type" value="Genomic_DNA"/>
</dbReference>
<dbReference type="SUPFAM" id="SSF57716">
    <property type="entry name" value="Glucocorticoid receptor-like (DNA-binding domain)"/>
    <property type="match status" value="1"/>
</dbReference>
<organism evidence="8 9">
    <name type="scientific">Ornithinibacillus caprae</name>
    <dbReference type="NCBI Taxonomy" id="2678566"/>
    <lineage>
        <taxon>Bacteria</taxon>
        <taxon>Bacillati</taxon>
        <taxon>Bacillota</taxon>
        <taxon>Bacilli</taxon>
        <taxon>Bacillales</taxon>
        <taxon>Bacillaceae</taxon>
        <taxon>Ornithinibacillus</taxon>
    </lineage>
</organism>
<evidence type="ECO:0000313" key="8">
    <source>
        <dbReference type="EMBL" id="MUK89760.1"/>
    </source>
</evidence>
<dbReference type="NCBIfam" id="TIGR02890">
    <property type="entry name" value="bacill_yteA"/>
    <property type="match status" value="1"/>
</dbReference>
<keyword evidence="3" id="KW-0862">Zinc</keyword>
<evidence type="ECO:0000256" key="6">
    <source>
        <dbReference type="SAM" id="MobiDB-lite"/>
    </source>
</evidence>
<keyword evidence="9" id="KW-1185">Reference proteome</keyword>
<evidence type="ECO:0000256" key="4">
    <source>
        <dbReference type="PROSITE-ProRule" id="PRU00510"/>
    </source>
</evidence>
<proteinExistence type="predicted"/>
<keyword evidence="5" id="KW-0175">Coiled coil</keyword>
<reference evidence="8 9" key="1">
    <citation type="submission" date="2019-11" db="EMBL/GenBank/DDBJ databases">
        <authorList>
            <person name="Li X."/>
        </authorList>
    </citation>
    <scope>NUCLEOTIDE SEQUENCE [LARGE SCALE GENOMIC DNA]</scope>
    <source>
        <strain evidence="8 9">L9</strain>
    </source>
</reference>
<dbReference type="PANTHER" id="PTHR33823:SF4">
    <property type="entry name" value="GENERAL STRESS PROTEIN 16O"/>
    <property type="match status" value="1"/>
</dbReference>
<comment type="caution">
    <text evidence="8">The sequence shown here is derived from an EMBL/GenBank/DDBJ whole genome shotgun (WGS) entry which is preliminary data.</text>
</comment>
<evidence type="ECO:0000313" key="9">
    <source>
        <dbReference type="Proteomes" id="UP000469125"/>
    </source>
</evidence>
<dbReference type="Gene3D" id="1.20.120.910">
    <property type="entry name" value="DksA, coiled-coil domain"/>
    <property type="match status" value="1"/>
</dbReference>
<keyword evidence="2" id="KW-0863">Zinc-finger</keyword>
<feature type="compositionally biased region" description="Acidic residues" evidence="6">
    <location>
        <begin position="219"/>
        <end position="229"/>
    </location>
</feature>
<feature type="coiled-coil region" evidence="5">
    <location>
        <begin position="60"/>
        <end position="87"/>
    </location>
</feature>
<evidence type="ECO:0000259" key="7">
    <source>
        <dbReference type="Pfam" id="PF01258"/>
    </source>
</evidence>
<dbReference type="RefSeq" id="WP_155669901.1">
    <property type="nucleotide sequence ID" value="NZ_WOCA01000014.1"/>
</dbReference>
<dbReference type="PANTHER" id="PTHR33823">
    <property type="entry name" value="RNA POLYMERASE-BINDING TRANSCRIPTION FACTOR DKSA-RELATED"/>
    <property type="match status" value="1"/>
</dbReference>
<sequence>MISREQLSQFKQALLARQNELINHVQDHFGLDFELVKESMSELSNYDNHPADLGTELYEREKDVALNEHAEQELEEINKALHAIEEGTYGICSKCGADIPVERLEAVPTADRCVEHANDDTFESNRPVEEGVFSPNINPDEVTQEEQVGYDAEDAYQEVSQYGTSETAADFYGDQDQYNEMYPNADEIVSSAENIEEFLAADEHGNFTGVTPNHNKYEEEYDEEFGETE</sequence>
<feature type="domain" description="Zinc finger DksA/TraR C4-type" evidence="7">
    <location>
        <begin position="87"/>
        <end position="115"/>
    </location>
</feature>
<dbReference type="AlphaFoldDB" id="A0A6N8FJG6"/>